<feature type="region of interest" description="Disordered" evidence="1">
    <location>
        <begin position="1"/>
        <end position="70"/>
    </location>
</feature>
<protein>
    <submittedName>
        <fullName evidence="2">Uncharacterized protein</fullName>
    </submittedName>
</protein>
<sequence length="70" mass="7788">MTDKTEKRRREHLKKLKKQRESLKKQAKQGKIVSKLSKGKLIIPKRGGKPISTHSPGVRKGPTASTPSST</sequence>
<accession>A0A419SK81</accession>
<reference evidence="2 3" key="1">
    <citation type="submission" date="2016-08" db="EMBL/GenBank/DDBJ databases">
        <title>Novel Firmicute Genomes.</title>
        <authorList>
            <person name="Poppleton D.I."/>
            <person name="Gribaldo S."/>
        </authorList>
    </citation>
    <scope>NUCLEOTIDE SEQUENCE [LARGE SCALE GENOMIC DNA]</scope>
    <source>
        <strain evidence="2 3">RAOx-1</strain>
    </source>
</reference>
<dbReference type="RefSeq" id="WP_120189685.1">
    <property type="nucleotide sequence ID" value="NZ_MCHY01000008.1"/>
</dbReference>
<name>A0A419SK81_9BACL</name>
<comment type="caution">
    <text evidence="2">The sequence shown here is derived from an EMBL/GenBank/DDBJ whole genome shotgun (WGS) entry which is preliminary data.</text>
</comment>
<evidence type="ECO:0000313" key="2">
    <source>
        <dbReference type="EMBL" id="RKD24387.1"/>
    </source>
</evidence>
<feature type="compositionally biased region" description="Basic residues" evidence="1">
    <location>
        <begin position="9"/>
        <end position="18"/>
    </location>
</feature>
<organism evidence="2 3">
    <name type="scientific">Ammoniphilus oxalaticus</name>
    <dbReference type="NCBI Taxonomy" id="66863"/>
    <lineage>
        <taxon>Bacteria</taxon>
        <taxon>Bacillati</taxon>
        <taxon>Bacillota</taxon>
        <taxon>Bacilli</taxon>
        <taxon>Bacillales</taxon>
        <taxon>Paenibacillaceae</taxon>
        <taxon>Aneurinibacillus group</taxon>
        <taxon>Ammoniphilus</taxon>
    </lineage>
</organism>
<proteinExistence type="predicted"/>
<evidence type="ECO:0000313" key="3">
    <source>
        <dbReference type="Proteomes" id="UP000284219"/>
    </source>
</evidence>
<dbReference type="OrthoDB" id="10012506at2"/>
<dbReference type="Proteomes" id="UP000284219">
    <property type="component" value="Unassembled WGS sequence"/>
</dbReference>
<dbReference type="EMBL" id="MCHY01000008">
    <property type="protein sequence ID" value="RKD24387.1"/>
    <property type="molecule type" value="Genomic_DNA"/>
</dbReference>
<keyword evidence="3" id="KW-1185">Reference proteome</keyword>
<gene>
    <name evidence="2" type="ORF">BEP19_08310</name>
</gene>
<dbReference type="AlphaFoldDB" id="A0A419SK81"/>
<evidence type="ECO:0000256" key="1">
    <source>
        <dbReference type="SAM" id="MobiDB-lite"/>
    </source>
</evidence>